<keyword evidence="2" id="KW-1003">Cell membrane</keyword>
<name>A0ABV7XCN6_9SPHN</name>
<dbReference type="InterPro" id="IPR003593">
    <property type="entry name" value="AAA+_ATPase"/>
</dbReference>
<dbReference type="Gene3D" id="3.40.50.300">
    <property type="entry name" value="P-loop containing nucleotide triphosphate hydrolases"/>
    <property type="match status" value="1"/>
</dbReference>
<dbReference type="Pfam" id="PF08402">
    <property type="entry name" value="TOBE_2"/>
    <property type="match status" value="1"/>
</dbReference>
<dbReference type="PANTHER" id="PTHR42781:SF4">
    <property type="entry name" value="SPERMIDINE_PUTRESCINE IMPORT ATP-BINDING PROTEIN POTA"/>
    <property type="match status" value="1"/>
</dbReference>
<evidence type="ECO:0000256" key="7">
    <source>
        <dbReference type="ARBA" id="ARBA00023065"/>
    </source>
</evidence>
<dbReference type="InterPro" id="IPR015853">
    <property type="entry name" value="ABC_transpr_FbpC"/>
</dbReference>
<dbReference type="SUPFAM" id="SSF52540">
    <property type="entry name" value="P-loop containing nucleoside triphosphate hydrolases"/>
    <property type="match status" value="1"/>
</dbReference>
<keyword evidence="11" id="KW-1185">Reference proteome</keyword>
<evidence type="ECO:0000256" key="8">
    <source>
        <dbReference type="ARBA" id="ARBA00023136"/>
    </source>
</evidence>
<dbReference type="InterPro" id="IPR027417">
    <property type="entry name" value="P-loop_NTPase"/>
</dbReference>
<comment type="caution">
    <text evidence="10">The sequence shown here is derived from an EMBL/GenBank/DDBJ whole genome shotgun (WGS) entry which is preliminary data.</text>
</comment>
<dbReference type="Proteomes" id="UP001595615">
    <property type="component" value="Unassembled WGS sequence"/>
</dbReference>
<dbReference type="EMBL" id="JBHRXV010000009">
    <property type="protein sequence ID" value="MFC3713008.1"/>
    <property type="molecule type" value="Genomic_DNA"/>
</dbReference>
<evidence type="ECO:0000256" key="5">
    <source>
        <dbReference type="ARBA" id="ARBA00022840"/>
    </source>
</evidence>
<keyword evidence="6" id="KW-0408">Iron</keyword>
<keyword evidence="7" id="KW-0406">Ion transport</keyword>
<dbReference type="Pfam" id="PF00005">
    <property type="entry name" value="ABC_tran"/>
    <property type="match status" value="1"/>
</dbReference>
<dbReference type="CDD" id="cd03259">
    <property type="entry name" value="ABC_Carb_Solutes_like"/>
    <property type="match status" value="1"/>
</dbReference>
<dbReference type="PROSITE" id="PS00211">
    <property type="entry name" value="ABC_TRANSPORTER_1"/>
    <property type="match status" value="1"/>
</dbReference>
<evidence type="ECO:0000256" key="3">
    <source>
        <dbReference type="ARBA" id="ARBA00022496"/>
    </source>
</evidence>
<evidence type="ECO:0000313" key="10">
    <source>
        <dbReference type="EMBL" id="MFC3713008.1"/>
    </source>
</evidence>
<evidence type="ECO:0000256" key="6">
    <source>
        <dbReference type="ARBA" id="ARBA00023004"/>
    </source>
</evidence>
<evidence type="ECO:0000313" key="11">
    <source>
        <dbReference type="Proteomes" id="UP001595615"/>
    </source>
</evidence>
<keyword evidence="1" id="KW-0813">Transport</keyword>
<feature type="domain" description="ABC transporter" evidence="9">
    <location>
        <begin position="5"/>
        <end position="237"/>
    </location>
</feature>
<accession>A0ABV7XCN6</accession>
<dbReference type="RefSeq" id="WP_380860997.1">
    <property type="nucleotide sequence ID" value="NZ_JBHRXV010000009.1"/>
</dbReference>
<reference evidence="11" key="1">
    <citation type="journal article" date="2019" name="Int. J. Syst. Evol. Microbiol.">
        <title>The Global Catalogue of Microorganisms (GCM) 10K type strain sequencing project: providing services to taxonomists for standard genome sequencing and annotation.</title>
        <authorList>
            <consortium name="The Broad Institute Genomics Platform"/>
            <consortium name="The Broad Institute Genome Sequencing Center for Infectious Disease"/>
            <person name="Wu L."/>
            <person name="Ma J."/>
        </authorList>
    </citation>
    <scope>NUCLEOTIDE SEQUENCE [LARGE SCALE GENOMIC DNA]</scope>
    <source>
        <strain evidence="11">KCTC 42644</strain>
    </source>
</reference>
<evidence type="ECO:0000256" key="2">
    <source>
        <dbReference type="ARBA" id="ARBA00022475"/>
    </source>
</evidence>
<sequence>MTAALTVQSVSKQYGAVAAVDAVSLTIEAGRVTCLLGPSGCGKSTLLRLIAGLEPVDAGAIVSGGRTLSATGATVAPEARRVGLVFQDYALFPHLDVAANIGFGLADLPAAARRDRVAALLDHLQIAHRATAYPHTLSGGEQQRVAIARALAREPAVLLMDEPFSGLDAHLRGALRDSVFDMLRASGTAVLCVTHDADDAMRMADQLVLMAGGRVLQQGTPEHCYREPASVAAARLLGEANVIAGVAKDGVLSTPIGSFPSPAGATAVIVRPQHLRVGAGKANATILSSRFVGATFAVELDAAGQRLMMWTGQPRGAAGDAIAVEAPADMVRLLPA</sequence>
<proteinExistence type="predicted"/>
<keyword evidence="8" id="KW-0472">Membrane</keyword>
<keyword evidence="4" id="KW-0547">Nucleotide-binding</keyword>
<evidence type="ECO:0000256" key="1">
    <source>
        <dbReference type="ARBA" id="ARBA00022448"/>
    </source>
</evidence>
<dbReference type="InterPro" id="IPR050093">
    <property type="entry name" value="ABC_SmlMolc_Importer"/>
</dbReference>
<gene>
    <name evidence="10" type="ORF">ACFOMD_10520</name>
</gene>
<evidence type="ECO:0000256" key="4">
    <source>
        <dbReference type="ARBA" id="ARBA00022741"/>
    </source>
</evidence>
<protein>
    <submittedName>
        <fullName evidence="10">ABC transporter ATP-binding protein</fullName>
    </submittedName>
</protein>
<dbReference type="GO" id="GO:0005524">
    <property type="term" value="F:ATP binding"/>
    <property type="evidence" value="ECO:0007669"/>
    <property type="project" value="UniProtKB-KW"/>
</dbReference>
<dbReference type="InterPro" id="IPR017871">
    <property type="entry name" value="ABC_transporter-like_CS"/>
</dbReference>
<evidence type="ECO:0000259" key="9">
    <source>
        <dbReference type="PROSITE" id="PS50893"/>
    </source>
</evidence>
<dbReference type="InterPro" id="IPR003439">
    <property type="entry name" value="ABC_transporter-like_ATP-bd"/>
</dbReference>
<dbReference type="PANTHER" id="PTHR42781">
    <property type="entry name" value="SPERMIDINE/PUTRESCINE IMPORT ATP-BINDING PROTEIN POTA"/>
    <property type="match status" value="1"/>
</dbReference>
<dbReference type="SMART" id="SM00382">
    <property type="entry name" value="AAA"/>
    <property type="match status" value="1"/>
</dbReference>
<dbReference type="PROSITE" id="PS50893">
    <property type="entry name" value="ABC_TRANSPORTER_2"/>
    <property type="match status" value="1"/>
</dbReference>
<dbReference type="InterPro" id="IPR013611">
    <property type="entry name" value="Transp-assoc_OB_typ2"/>
</dbReference>
<keyword evidence="5 10" id="KW-0067">ATP-binding</keyword>
<keyword evidence="3" id="KW-0410">Iron transport</keyword>
<organism evidence="10 11">
    <name type="scientific">Sphingoaurantiacus capsulatus</name>
    <dbReference type="NCBI Taxonomy" id="1771310"/>
    <lineage>
        <taxon>Bacteria</taxon>
        <taxon>Pseudomonadati</taxon>
        <taxon>Pseudomonadota</taxon>
        <taxon>Alphaproteobacteria</taxon>
        <taxon>Sphingomonadales</taxon>
        <taxon>Sphingosinicellaceae</taxon>
        <taxon>Sphingoaurantiacus</taxon>
    </lineage>
</organism>